<dbReference type="CDD" id="cd06267">
    <property type="entry name" value="PBP1_LacI_sugar_binding-like"/>
    <property type="match status" value="1"/>
</dbReference>
<dbReference type="GO" id="GO:0000976">
    <property type="term" value="F:transcription cis-regulatory region binding"/>
    <property type="evidence" value="ECO:0007669"/>
    <property type="project" value="TreeGrafter"/>
</dbReference>
<evidence type="ECO:0000313" key="6">
    <source>
        <dbReference type="Proteomes" id="UP000287394"/>
    </source>
</evidence>
<dbReference type="KEGG" id="ccot:CCAX7_002720"/>
<keyword evidence="3" id="KW-0238">DNA-binding</keyword>
<dbReference type="Pfam" id="PF13377">
    <property type="entry name" value="Peripla_BP_3"/>
    <property type="match status" value="1"/>
</dbReference>
<dbReference type="GO" id="GO:0003700">
    <property type="term" value="F:DNA-binding transcription factor activity"/>
    <property type="evidence" value="ECO:0007669"/>
    <property type="project" value="TreeGrafter"/>
</dbReference>
<dbReference type="PROSITE" id="PS50932">
    <property type="entry name" value="HTH_LACI_2"/>
    <property type="match status" value="1"/>
</dbReference>
<dbReference type="Pfam" id="PF00356">
    <property type="entry name" value="LacI"/>
    <property type="match status" value="1"/>
</dbReference>
<dbReference type="SUPFAM" id="SSF47413">
    <property type="entry name" value="lambda repressor-like DNA-binding domains"/>
    <property type="match status" value="1"/>
</dbReference>
<dbReference type="AlphaFoldDB" id="A0A402CS37"/>
<protein>
    <submittedName>
        <fullName evidence="5">LacI family transcriptional regulator</fullName>
    </submittedName>
</protein>
<gene>
    <name evidence="5" type="ORF">CCAX7_002720</name>
</gene>
<evidence type="ECO:0000313" key="5">
    <source>
        <dbReference type="EMBL" id="BDI28221.1"/>
    </source>
</evidence>
<proteinExistence type="predicted"/>
<dbReference type="Proteomes" id="UP000287394">
    <property type="component" value="Chromosome"/>
</dbReference>
<dbReference type="InterPro" id="IPR010982">
    <property type="entry name" value="Lambda_DNA-bd_dom_sf"/>
</dbReference>
<keyword evidence="2" id="KW-0805">Transcription regulation</keyword>
<dbReference type="InterPro" id="IPR000843">
    <property type="entry name" value="HTH_LacI"/>
</dbReference>
<dbReference type="InterPro" id="IPR046335">
    <property type="entry name" value="LacI/GalR-like_sensor"/>
</dbReference>
<evidence type="ECO:0000256" key="3">
    <source>
        <dbReference type="ARBA" id="ARBA00023125"/>
    </source>
</evidence>
<dbReference type="PANTHER" id="PTHR30146">
    <property type="entry name" value="LACI-RELATED TRANSCRIPTIONAL REPRESSOR"/>
    <property type="match status" value="1"/>
</dbReference>
<dbReference type="EMBL" id="AP025739">
    <property type="protein sequence ID" value="BDI28221.1"/>
    <property type="molecule type" value="Genomic_DNA"/>
</dbReference>
<evidence type="ECO:0000256" key="4">
    <source>
        <dbReference type="ARBA" id="ARBA00023163"/>
    </source>
</evidence>
<dbReference type="PANTHER" id="PTHR30146:SF148">
    <property type="entry name" value="HTH-TYPE TRANSCRIPTIONAL REPRESSOR PURR-RELATED"/>
    <property type="match status" value="1"/>
</dbReference>
<name>A0A402CS37_9BACT</name>
<dbReference type="CDD" id="cd01392">
    <property type="entry name" value="HTH_LacI"/>
    <property type="match status" value="1"/>
</dbReference>
<accession>A0A402CS37</accession>
<dbReference type="InterPro" id="IPR028082">
    <property type="entry name" value="Peripla_BP_I"/>
</dbReference>
<organism evidence="5 6">
    <name type="scientific">Capsulimonas corticalis</name>
    <dbReference type="NCBI Taxonomy" id="2219043"/>
    <lineage>
        <taxon>Bacteria</taxon>
        <taxon>Bacillati</taxon>
        <taxon>Armatimonadota</taxon>
        <taxon>Armatimonadia</taxon>
        <taxon>Capsulimonadales</taxon>
        <taxon>Capsulimonadaceae</taxon>
        <taxon>Capsulimonas</taxon>
    </lineage>
</organism>
<keyword evidence="1" id="KW-0678">Repressor</keyword>
<dbReference type="SMART" id="SM00354">
    <property type="entry name" value="HTH_LACI"/>
    <property type="match status" value="1"/>
</dbReference>
<keyword evidence="6" id="KW-1185">Reference proteome</keyword>
<sequence>MGTASKAMNNKGQLKAGTRQRVLQAAEELNFTPNALICSLQRGQTHTIGVFAWPVQIGAVNDITLPLLKGVADGVAGSGRDLLLYSDKPNQFPALTPATFLDGRVDGLILGPTTVKPEAVAMLANAGLPLVVLYNGDVPDSTGSVTIDNAAGVAAAVDHLVELGHRRIVFCGAMMTPDAAERYASYVSSLERHGLPYDSALSVIPDDWISDFEEVCRMLIALPKPPTAIIAGDDASAFPLIEALKLCGKSVPEDISVVGFDDCPAAANSPGLTTVRQPAQEVGQLAGQLISRLLEGAPASECRVTLPVELIIRASTAPPPAG</sequence>
<reference evidence="5 6" key="1">
    <citation type="journal article" date="2019" name="Int. J. Syst. Evol. Microbiol.">
        <title>Capsulimonas corticalis gen. nov., sp. nov., an aerobic capsulated bacterium, of a novel bacterial order, Capsulimonadales ord. nov., of the class Armatimonadia of the phylum Armatimonadetes.</title>
        <authorList>
            <person name="Li J."/>
            <person name="Kudo C."/>
            <person name="Tonouchi A."/>
        </authorList>
    </citation>
    <scope>NUCLEOTIDE SEQUENCE [LARGE SCALE GENOMIC DNA]</scope>
    <source>
        <strain evidence="5 6">AX-7</strain>
    </source>
</reference>
<dbReference type="SUPFAM" id="SSF53822">
    <property type="entry name" value="Periplasmic binding protein-like I"/>
    <property type="match status" value="1"/>
</dbReference>
<dbReference type="Gene3D" id="1.10.260.40">
    <property type="entry name" value="lambda repressor-like DNA-binding domains"/>
    <property type="match status" value="1"/>
</dbReference>
<keyword evidence="4" id="KW-0804">Transcription</keyword>
<dbReference type="Gene3D" id="3.40.50.2300">
    <property type="match status" value="2"/>
</dbReference>
<evidence type="ECO:0000256" key="2">
    <source>
        <dbReference type="ARBA" id="ARBA00023015"/>
    </source>
</evidence>
<evidence type="ECO:0000256" key="1">
    <source>
        <dbReference type="ARBA" id="ARBA00022491"/>
    </source>
</evidence>